<reference evidence="2 3" key="1">
    <citation type="journal article" date="2016" name="Sci. Rep.">
        <title>Metabolic traits of an uncultured archaeal lineage -MSBL1- from brine pools of the Red Sea.</title>
        <authorList>
            <person name="Mwirichia R."/>
            <person name="Alam I."/>
            <person name="Rashid M."/>
            <person name="Vinu M."/>
            <person name="Ba-Alawi W."/>
            <person name="Anthony Kamau A."/>
            <person name="Kamanda Ngugi D."/>
            <person name="Goker M."/>
            <person name="Klenk H.P."/>
            <person name="Bajic V."/>
            <person name="Stingl U."/>
        </authorList>
    </citation>
    <scope>NUCLEOTIDE SEQUENCE [LARGE SCALE GENOMIC DNA]</scope>
    <source>
        <strain evidence="2">SCGC-AAA259E19</strain>
    </source>
</reference>
<proteinExistence type="predicted"/>
<protein>
    <submittedName>
        <fullName evidence="2">Uncharacterized protein</fullName>
    </submittedName>
</protein>
<comment type="caution">
    <text evidence="2">The sequence shown here is derived from an EMBL/GenBank/DDBJ whole genome shotgun (WGS) entry which is preliminary data.</text>
</comment>
<organism evidence="2 3">
    <name type="scientific">candidate division MSBL1 archaeon SCGC-AAA259E19</name>
    <dbReference type="NCBI Taxonomy" id="1698264"/>
    <lineage>
        <taxon>Archaea</taxon>
        <taxon>Methanobacteriati</taxon>
        <taxon>Methanobacteriota</taxon>
        <taxon>candidate division MSBL1</taxon>
    </lineage>
</organism>
<evidence type="ECO:0000256" key="1">
    <source>
        <dbReference type="SAM" id="MobiDB-lite"/>
    </source>
</evidence>
<dbReference type="AlphaFoldDB" id="A0A133UNZ3"/>
<feature type="region of interest" description="Disordered" evidence="1">
    <location>
        <begin position="1"/>
        <end position="36"/>
    </location>
</feature>
<sequence>MGEGNFSFEVVEDRSRESSFQLSHPQQKDTSQAEKTLKRKICEGGGVRIFGRLKDRVNVPCMALTKQGAPCKNPASWALGIGGLEVLVCGTHRRMVEKRDEEINSIEDLKDLGFYLKRKEERAYRPIPPDKKRGGE</sequence>
<dbReference type="Proteomes" id="UP000070284">
    <property type="component" value="Unassembled WGS sequence"/>
</dbReference>
<dbReference type="EMBL" id="LHXO01000002">
    <property type="protein sequence ID" value="KXA95850.1"/>
    <property type="molecule type" value="Genomic_DNA"/>
</dbReference>
<gene>
    <name evidence="2" type="ORF">AKJ65_00315</name>
</gene>
<evidence type="ECO:0000313" key="2">
    <source>
        <dbReference type="EMBL" id="KXA95850.1"/>
    </source>
</evidence>
<accession>A0A133UNZ3</accession>
<feature type="compositionally biased region" description="Polar residues" evidence="1">
    <location>
        <begin position="18"/>
        <end position="30"/>
    </location>
</feature>
<name>A0A133UNZ3_9EURY</name>
<evidence type="ECO:0000313" key="3">
    <source>
        <dbReference type="Proteomes" id="UP000070284"/>
    </source>
</evidence>
<keyword evidence="3" id="KW-1185">Reference proteome</keyword>